<keyword evidence="2 9" id="KW-0121">Carboxypeptidase</keyword>
<organism evidence="9 10">
    <name type="scientific">Shouchella lehensis G1</name>
    <dbReference type="NCBI Taxonomy" id="1246626"/>
    <lineage>
        <taxon>Bacteria</taxon>
        <taxon>Bacillati</taxon>
        <taxon>Bacillota</taxon>
        <taxon>Bacilli</taxon>
        <taxon>Bacillales</taxon>
        <taxon>Bacillaceae</taxon>
        <taxon>Shouchella</taxon>
    </lineage>
</organism>
<dbReference type="Proteomes" id="UP000027142">
    <property type="component" value="Chromosome"/>
</dbReference>
<dbReference type="PIRSF" id="PIRSF028757">
    <property type="entry name" value="LD-carboxypeptidase"/>
    <property type="match status" value="1"/>
</dbReference>
<evidence type="ECO:0000256" key="2">
    <source>
        <dbReference type="ARBA" id="ARBA00022645"/>
    </source>
</evidence>
<keyword evidence="4" id="KW-0378">Hydrolase</keyword>
<gene>
    <name evidence="9" type="ORF">BleG1_0877</name>
</gene>
<feature type="active site" description="Charge relay system" evidence="6">
    <location>
        <position position="209"/>
    </location>
</feature>
<dbReference type="AlphaFoldDB" id="A0A060LU02"/>
<dbReference type="InterPro" id="IPR029062">
    <property type="entry name" value="Class_I_gatase-like"/>
</dbReference>
<keyword evidence="5" id="KW-0720">Serine protease</keyword>
<dbReference type="Pfam" id="PF17676">
    <property type="entry name" value="Peptidase_S66C"/>
    <property type="match status" value="1"/>
</dbReference>
<evidence type="ECO:0000313" key="10">
    <source>
        <dbReference type="Proteomes" id="UP000027142"/>
    </source>
</evidence>
<keyword evidence="10" id="KW-1185">Reference proteome</keyword>
<feature type="active site" description="Nucleophile" evidence="6">
    <location>
        <position position="110"/>
    </location>
</feature>
<dbReference type="STRING" id="1246626.BleG1_0877"/>
<keyword evidence="3" id="KW-0645">Protease</keyword>
<feature type="domain" description="LD-carboxypeptidase C-terminal" evidence="8">
    <location>
        <begin position="178"/>
        <end position="291"/>
    </location>
</feature>
<evidence type="ECO:0000259" key="8">
    <source>
        <dbReference type="Pfam" id="PF17676"/>
    </source>
</evidence>
<evidence type="ECO:0000313" key="9">
    <source>
        <dbReference type="EMBL" id="AIC93485.1"/>
    </source>
</evidence>
<dbReference type="eggNOG" id="COG1619">
    <property type="taxonomic scope" value="Bacteria"/>
</dbReference>
<dbReference type="PANTHER" id="PTHR30237:SF2">
    <property type="entry name" value="MUREIN TETRAPEPTIDE CARBOXYPEPTIDASE"/>
    <property type="match status" value="1"/>
</dbReference>
<dbReference type="SUPFAM" id="SSF141986">
    <property type="entry name" value="LD-carboxypeptidase A C-terminal domain-like"/>
    <property type="match status" value="1"/>
</dbReference>
<dbReference type="RefSeq" id="WP_038477615.1">
    <property type="nucleotide sequence ID" value="NZ_CP003923.1"/>
</dbReference>
<reference evidence="9 10" key="1">
    <citation type="journal article" date="2014" name="Gene">
        <title>A comparative genomic analysis of the alkalitolerant soil bacterium Bacillus lehensis G1.</title>
        <authorList>
            <person name="Noor Y.M."/>
            <person name="Samsulrizal N.H."/>
            <person name="Jema'on N.A."/>
            <person name="Low K.O."/>
            <person name="Ramli A.N."/>
            <person name="Alias N.I."/>
            <person name="Damis S.I."/>
            <person name="Fuzi S.F."/>
            <person name="Isa M.N."/>
            <person name="Murad A.M."/>
            <person name="Raih M.F."/>
            <person name="Bakar F.D."/>
            <person name="Najimudin N."/>
            <person name="Mahadi N.M."/>
            <person name="Illias R.M."/>
        </authorList>
    </citation>
    <scope>NUCLEOTIDE SEQUENCE [LARGE SCALE GENOMIC DNA]</scope>
    <source>
        <strain evidence="9 10">G1</strain>
    </source>
</reference>
<name>A0A060LU02_9BACI</name>
<dbReference type="HOGENOM" id="CLU_034346_3_1_9"/>
<dbReference type="PATRIC" id="fig|1246626.3.peg.882"/>
<evidence type="ECO:0000256" key="4">
    <source>
        <dbReference type="ARBA" id="ARBA00022801"/>
    </source>
</evidence>
<dbReference type="OrthoDB" id="9807329at2"/>
<dbReference type="InterPro" id="IPR040921">
    <property type="entry name" value="Peptidase_S66C"/>
</dbReference>
<feature type="active site" description="Charge relay system" evidence="6">
    <location>
        <position position="276"/>
    </location>
</feature>
<dbReference type="PANTHER" id="PTHR30237">
    <property type="entry name" value="MURAMOYLTETRAPEPTIDE CARBOXYPEPTIDASE"/>
    <property type="match status" value="1"/>
</dbReference>
<dbReference type="CDD" id="cd07025">
    <property type="entry name" value="Peptidase_S66"/>
    <property type="match status" value="1"/>
</dbReference>
<dbReference type="GO" id="GO:0006508">
    <property type="term" value="P:proteolysis"/>
    <property type="evidence" value="ECO:0007669"/>
    <property type="project" value="UniProtKB-KW"/>
</dbReference>
<dbReference type="SUPFAM" id="SSF52317">
    <property type="entry name" value="Class I glutamine amidotransferase-like"/>
    <property type="match status" value="1"/>
</dbReference>
<evidence type="ECO:0000259" key="7">
    <source>
        <dbReference type="Pfam" id="PF02016"/>
    </source>
</evidence>
<proteinExistence type="inferred from homology"/>
<dbReference type="GO" id="GO:0008236">
    <property type="term" value="F:serine-type peptidase activity"/>
    <property type="evidence" value="ECO:0007669"/>
    <property type="project" value="UniProtKB-KW"/>
</dbReference>
<dbReference type="InterPro" id="IPR027461">
    <property type="entry name" value="Carboxypeptidase_A_C_sf"/>
</dbReference>
<feature type="domain" description="LD-carboxypeptidase N-terminal" evidence="7">
    <location>
        <begin position="14"/>
        <end position="130"/>
    </location>
</feature>
<evidence type="ECO:0000256" key="5">
    <source>
        <dbReference type="ARBA" id="ARBA00022825"/>
    </source>
</evidence>
<dbReference type="InterPro" id="IPR040449">
    <property type="entry name" value="Peptidase_S66_N"/>
</dbReference>
<dbReference type="GO" id="GO:0004180">
    <property type="term" value="F:carboxypeptidase activity"/>
    <property type="evidence" value="ECO:0007669"/>
    <property type="project" value="UniProtKB-KW"/>
</dbReference>
<dbReference type="InterPro" id="IPR003507">
    <property type="entry name" value="S66_fam"/>
</dbReference>
<accession>A0A060LU02</accession>
<dbReference type="Gene3D" id="3.40.50.10740">
    <property type="entry name" value="Class I glutamine amidotransferase-like"/>
    <property type="match status" value="1"/>
</dbReference>
<sequence>MSIAPPRLNQGDTVGIVTLGSPLSADTIRTRIDYLEQLGFNILLGESVFNRTGFLAGSAESRANDFMSMVLNPDVKWILPTRGGVGVAGMIPYLDFTQIRDNPKIISGYSDITILLNALYQFANLITFQGLLLIDFRDSTPAYNFDQFFSATMNGNAPYLFLNPPGIPLQGKVDGVGTGELIGGNLTSFVDSLGTPYEINTRGKVIFLEDTHEATNTIYRYLAHLEAAGKFEDCEAILMGTCTDCPVSYNTSYQDLIETFIVPLGKPLVTNIQSAHNYYKGTLPIGANVRVDGTNGTITVLDNTVADR</sequence>
<dbReference type="EMBL" id="CP003923">
    <property type="protein sequence ID" value="AIC93485.1"/>
    <property type="molecule type" value="Genomic_DNA"/>
</dbReference>
<dbReference type="KEGG" id="ble:BleG1_0877"/>
<evidence type="ECO:0000256" key="3">
    <source>
        <dbReference type="ARBA" id="ARBA00022670"/>
    </source>
</evidence>
<evidence type="ECO:0000256" key="1">
    <source>
        <dbReference type="ARBA" id="ARBA00010233"/>
    </source>
</evidence>
<protein>
    <submittedName>
        <fullName evidence="9">Carboxypeptidase</fullName>
    </submittedName>
</protein>
<evidence type="ECO:0000256" key="6">
    <source>
        <dbReference type="PIRSR" id="PIRSR028757-1"/>
    </source>
</evidence>
<dbReference type="Gene3D" id="3.50.30.60">
    <property type="entry name" value="LD-carboxypeptidase A C-terminal domain-like"/>
    <property type="match status" value="1"/>
</dbReference>
<dbReference type="Pfam" id="PF02016">
    <property type="entry name" value="Peptidase_S66"/>
    <property type="match status" value="1"/>
</dbReference>
<comment type="similarity">
    <text evidence="1">Belongs to the peptidase S66 family.</text>
</comment>
<dbReference type="InterPro" id="IPR027478">
    <property type="entry name" value="LdcA_N"/>
</dbReference>